<accession>A0A1H6CZ99</accession>
<evidence type="ECO:0000313" key="2">
    <source>
        <dbReference type="EMBL" id="SEG78177.1"/>
    </source>
</evidence>
<dbReference type="AlphaFoldDB" id="A0A1H6CZ99"/>
<feature type="domain" description="Bacterial EndoU nuclease" evidence="1">
    <location>
        <begin position="33"/>
        <end position="155"/>
    </location>
</feature>
<sequence length="167" mass="19245">MGRRPRGAARGAVRQMGLLKPMEKWLLKRVERPNFQHVFLGNVNHHAQRGTGFHHRYRGKNPPTARVRRDPNGHEIKAQHTPWGAYKARVDVRDENGNWYQKQAWSSFFPDDWTPQQVNEAIGEAFKNSSPDPANPNKWRGVYDGKPIEGFYAGGQRKGWHSAWPVV</sequence>
<dbReference type="InterPro" id="IPR029501">
    <property type="entry name" value="EndoU_bac"/>
</dbReference>
<evidence type="ECO:0000259" key="1">
    <source>
        <dbReference type="Pfam" id="PF14436"/>
    </source>
</evidence>
<dbReference type="Pfam" id="PF14436">
    <property type="entry name" value="EndoU_bacteria"/>
    <property type="match status" value="1"/>
</dbReference>
<protein>
    <submittedName>
        <fullName evidence="2">EndoU nuclease</fullName>
    </submittedName>
</protein>
<evidence type="ECO:0000313" key="3">
    <source>
        <dbReference type="Proteomes" id="UP000236723"/>
    </source>
</evidence>
<dbReference type="EMBL" id="FNVO01000012">
    <property type="protein sequence ID" value="SEG78177.1"/>
    <property type="molecule type" value="Genomic_DNA"/>
</dbReference>
<proteinExistence type="predicted"/>
<organism evidence="2 3">
    <name type="scientific">Thermomonospora echinospora</name>
    <dbReference type="NCBI Taxonomy" id="1992"/>
    <lineage>
        <taxon>Bacteria</taxon>
        <taxon>Bacillati</taxon>
        <taxon>Actinomycetota</taxon>
        <taxon>Actinomycetes</taxon>
        <taxon>Streptosporangiales</taxon>
        <taxon>Thermomonosporaceae</taxon>
        <taxon>Thermomonospora</taxon>
    </lineage>
</organism>
<name>A0A1H6CZ99_9ACTN</name>
<dbReference type="Proteomes" id="UP000236723">
    <property type="component" value="Unassembled WGS sequence"/>
</dbReference>
<dbReference type="GO" id="GO:0004519">
    <property type="term" value="F:endonuclease activity"/>
    <property type="evidence" value="ECO:0007669"/>
    <property type="project" value="InterPro"/>
</dbReference>
<keyword evidence="3" id="KW-1185">Reference proteome</keyword>
<gene>
    <name evidence="2" type="ORF">SAMN04489712_11241</name>
</gene>
<reference evidence="3" key="1">
    <citation type="submission" date="2016-10" db="EMBL/GenBank/DDBJ databases">
        <authorList>
            <person name="Varghese N."/>
            <person name="Submissions S."/>
        </authorList>
    </citation>
    <scope>NUCLEOTIDE SEQUENCE [LARGE SCALE GENOMIC DNA]</scope>
    <source>
        <strain evidence="3">DSM 43163</strain>
    </source>
</reference>